<dbReference type="Pfam" id="PF00356">
    <property type="entry name" value="LacI"/>
    <property type="match status" value="1"/>
</dbReference>
<dbReference type="EMBL" id="JOJP01000001">
    <property type="protein sequence ID" value="KEI73228.1"/>
    <property type="molecule type" value="Genomic_DNA"/>
</dbReference>
<dbReference type="PANTHER" id="PTHR30146:SF95">
    <property type="entry name" value="RIBOSE OPERON REPRESSOR"/>
    <property type="match status" value="1"/>
</dbReference>
<name>A0A081KGF2_9GAMM</name>
<evidence type="ECO:0000256" key="1">
    <source>
        <dbReference type="ARBA" id="ARBA00022491"/>
    </source>
</evidence>
<evidence type="ECO:0000313" key="7">
    <source>
        <dbReference type="Proteomes" id="UP000027997"/>
    </source>
</evidence>
<gene>
    <name evidence="6" type="ORF">GV64_23155</name>
</gene>
<proteinExistence type="predicted"/>
<reference evidence="6 7" key="1">
    <citation type="submission" date="2014-06" db="EMBL/GenBank/DDBJ databases">
        <title>Whole Genome Sequences of Three Symbiotic Endozoicomonas Bacteria.</title>
        <authorList>
            <person name="Neave M.J."/>
            <person name="Apprill A."/>
            <person name="Voolstra C.R."/>
        </authorList>
    </citation>
    <scope>NUCLEOTIDE SEQUENCE [LARGE SCALE GENOMIC DNA]</scope>
    <source>
        <strain evidence="6 7">DSM 22380</strain>
    </source>
</reference>
<evidence type="ECO:0000256" key="4">
    <source>
        <dbReference type="ARBA" id="ARBA00023163"/>
    </source>
</evidence>
<keyword evidence="4" id="KW-0804">Transcription</keyword>
<dbReference type="SUPFAM" id="SSF53822">
    <property type="entry name" value="Periplasmic binding protein-like I"/>
    <property type="match status" value="1"/>
</dbReference>
<dbReference type="GO" id="GO:0000976">
    <property type="term" value="F:transcription cis-regulatory region binding"/>
    <property type="evidence" value="ECO:0007669"/>
    <property type="project" value="TreeGrafter"/>
</dbReference>
<organism evidence="6 7">
    <name type="scientific">Endozoicomonas elysicola</name>
    <dbReference type="NCBI Taxonomy" id="305900"/>
    <lineage>
        <taxon>Bacteria</taxon>
        <taxon>Pseudomonadati</taxon>
        <taxon>Pseudomonadota</taxon>
        <taxon>Gammaproteobacteria</taxon>
        <taxon>Oceanospirillales</taxon>
        <taxon>Endozoicomonadaceae</taxon>
        <taxon>Endozoicomonas</taxon>
    </lineage>
</organism>
<dbReference type="CDD" id="cd01392">
    <property type="entry name" value="HTH_LacI"/>
    <property type="match status" value="1"/>
</dbReference>
<dbReference type="InterPro" id="IPR028082">
    <property type="entry name" value="Peripla_BP_I"/>
</dbReference>
<evidence type="ECO:0000256" key="2">
    <source>
        <dbReference type="ARBA" id="ARBA00023015"/>
    </source>
</evidence>
<dbReference type="Proteomes" id="UP000027997">
    <property type="component" value="Unassembled WGS sequence"/>
</dbReference>
<evidence type="ECO:0000256" key="3">
    <source>
        <dbReference type="ARBA" id="ARBA00023125"/>
    </source>
</evidence>
<comment type="caution">
    <text evidence="6">The sequence shown here is derived from an EMBL/GenBank/DDBJ whole genome shotgun (WGS) entry which is preliminary data.</text>
</comment>
<dbReference type="InterPro" id="IPR046335">
    <property type="entry name" value="LacI/GalR-like_sensor"/>
</dbReference>
<sequence>MAGDFFLLPDFSKVSSESRMSTEQDESSQTPQVTIHHVAACAGLSIASVSRALNGEKYVSEKTRQKVMEAVRELNYQPNYVARQMHRQKQFSIGVVLGKDAGTYTPFAMKVYESLQASFQQRGYRARQAQFLKNGKLKDTSAGYITIGLHESDPRYEVMHNSSSIVLDIGEARKSGLWVSSNDQQGGYLATQHLIESGCRDIHFICLHEKHRVSRFRYHGYLDAIRQQGLTVYEPIAVGDDAGTPALDTYRSLTRLFQAGLKADGFVCFADTLATGACSAASDFGLKIPDDLSVIGYDGIVGYGNIDLSSIRQDIDGLADSAAELLIDAMKSGEMKGRSLDVSLTAGKTTRPHKSIAI</sequence>
<dbReference type="PROSITE" id="PS50932">
    <property type="entry name" value="HTH_LACI_2"/>
    <property type="match status" value="1"/>
</dbReference>
<dbReference type="Pfam" id="PF13377">
    <property type="entry name" value="Peripla_BP_3"/>
    <property type="match status" value="1"/>
</dbReference>
<protein>
    <recommendedName>
        <fullName evidence="5">HTH lacI-type domain-containing protein</fullName>
    </recommendedName>
</protein>
<keyword evidence="7" id="KW-1185">Reference proteome</keyword>
<keyword evidence="3" id="KW-0238">DNA-binding</keyword>
<dbReference type="AlphaFoldDB" id="A0A081KGF2"/>
<evidence type="ECO:0000259" key="5">
    <source>
        <dbReference type="PROSITE" id="PS50932"/>
    </source>
</evidence>
<feature type="domain" description="HTH lacI-type" evidence="5">
    <location>
        <begin position="33"/>
        <end position="87"/>
    </location>
</feature>
<dbReference type="SUPFAM" id="SSF47413">
    <property type="entry name" value="lambda repressor-like DNA-binding domains"/>
    <property type="match status" value="1"/>
</dbReference>
<keyword evidence="1" id="KW-0678">Repressor</keyword>
<keyword evidence="2" id="KW-0805">Transcription regulation</keyword>
<dbReference type="STRING" id="305900.GV64_23155"/>
<dbReference type="Gene3D" id="3.40.50.2300">
    <property type="match status" value="2"/>
</dbReference>
<dbReference type="InterPro" id="IPR010982">
    <property type="entry name" value="Lambda_DNA-bd_dom_sf"/>
</dbReference>
<dbReference type="SMART" id="SM00354">
    <property type="entry name" value="HTH_LACI"/>
    <property type="match status" value="1"/>
</dbReference>
<accession>A0A081KGF2</accession>
<dbReference type="GO" id="GO:0003700">
    <property type="term" value="F:DNA-binding transcription factor activity"/>
    <property type="evidence" value="ECO:0007669"/>
    <property type="project" value="TreeGrafter"/>
</dbReference>
<dbReference type="eggNOG" id="COG1609">
    <property type="taxonomic scope" value="Bacteria"/>
</dbReference>
<dbReference type="InterPro" id="IPR000843">
    <property type="entry name" value="HTH_LacI"/>
</dbReference>
<dbReference type="Gene3D" id="1.10.260.40">
    <property type="entry name" value="lambda repressor-like DNA-binding domains"/>
    <property type="match status" value="1"/>
</dbReference>
<evidence type="ECO:0000313" key="6">
    <source>
        <dbReference type="EMBL" id="KEI73228.1"/>
    </source>
</evidence>
<dbReference type="PANTHER" id="PTHR30146">
    <property type="entry name" value="LACI-RELATED TRANSCRIPTIONAL REPRESSOR"/>
    <property type="match status" value="1"/>
</dbReference>